<organism evidence="2 4">
    <name type="scientific">Haladaptatus paucihalophilus DX253</name>
    <dbReference type="NCBI Taxonomy" id="797209"/>
    <lineage>
        <taxon>Archaea</taxon>
        <taxon>Methanobacteriati</taxon>
        <taxon>Methanobacteriota</taxon>
        <taxon>Stenosarchaea group</taxon>
        <taxon>Halobacteria</taxon>
        <taxon>Halobacteriales</taxon>
        <taxon>Haladaptataceae</taxon>
        <taxon>Haladaptatus</taxon>
    </lineage>
</organism>
<feature type="transmembrane region" description="Helical" evidence="1">
    <location>
        <begin position="191"/>
        <end position="212"/>
    </location>
</feature>
<dbReference type="EMBL" id="FRAN01000003">
    <property type="protein sequence ID" value="SHK79530.1"/>
    <property type="molecule type" value="Genomic_DNA"/>
</dbReference>
<name>E7QT73_HALPU</name>
<dbReference type="Proteomes" id="UP000184203">
    <property type="component" value="Unassembled WGS sequence"/>
</dbReference>
<keyword evidence="1" id="KW-1133">Transmembrane helix</keyword>
<reference evidence="2 4" key="1">
    <citation type="journal article" date="2014" name="ISME J.">
        <title>Trehalose/2-sulfotrehalose biosynthesis and glycine-betaine uptake are widely spread mechanisms for osmoadaptation in the Halobacteriales.</title>
        <authorList>
            <person name="Youssef N.H."/>
            <person name="Savage-Ashlock K.N."/>
            <person name="McCully A.L."/>
            <person name="Luedtke B."/>
            <person name="Shaw E.I."/>
            <person name="Hoff W.D."/>
            <person name="Elshahed M.S."/>
        </authorList>
    </citation>
    <scope>NUCLEOTIDE SEQUENCE [LARGE SCALE GENOMIC DNA]</scope>
    <source>
        <strain evidence="2 4">DX253</strain>
    </source>
</reference>
<accession>E7QT73</accession>
<gene>
    <name evidence="3" type="ORF">SAMN05444342_2204</name>
    <name evidence="2" type="ORF">ZOD2009_10005</name>
</gene>
<keyword evidence="1" id="KW-0472">Membrane</keyword>
<dbReference type="OrthoDB" id="386239at2157"/>
<dbReference type="Proteomes" id="UP000003751">
    <property type="component" value="Unassembled WGS sequence"/>
</dbReference>
<evidence type="ECO:0000313" key="2">
    <source>
        <dbReference type="EMBL" id="EFW91802.1"/>
    </source>
</evidence>
<evidence type="ECO:0000313" key="3">
    <source>
        <dbReference type="EMBL" id="SHK79530.1"/>
    </source>
</evidence>
<proteinExistence type="predicted"/>
<dbReference type="AlphaFoldDB" id="E7QT73"/>
<reference evidence="3" key="3">
    <citation type="submission" date="2016-11" db="EMBL/GenBank/DDBJ databases">
        <authorList>
            <person name="Jaros S."/>
            <person name="Januszkiewicz K."/>
            <person name="Wedrychowicz H."/>
        </authorList>
    </citation>
    <scope>NUCLEOTIDE SEQUENCE [LARGE SCALE GENOMIC DNA]</scope>
    <source>
        <strain evidence="3">DX253</strain>
    </source>
</reference>
<dbReference type="PATRIC" id="fig|797209.4.peg.1957"/>
<evidence type="ECO:0000313" key="4">
    <source>
        <dbReference type="Proteomes" id="UP000003751"/>
    </source>
</evidence>
<evidence type="ECO:0000256" key="1">
    <source>
        <dbReference type="SAM" id="Phobius"/>
    </source>
</evidence>
<sequence>MNRRRAVGALCVLFAVAFAANTLWLVPGGNATRYEYRTVSVNESNANHFLRQSSSVAYCAPRTSRTCGFELAAIRGGVPVDAELSQTYPDYQYVLTRDGFYDPTAEVQNGTTVFTARSVSLAPVLANVSYRPLPEAVRADRKFEKGIRVGHLRTTSEIPPSRRLVNRSGTYYGFEQISAKAAHPFLGPKLFAIRTLLWLATVPLSVLGIVFWHD</sequence>
<evidence type="ECO:0000313" key="5">
    <source>
        <dbReference type="Proteomes" id="UP000184203"/>
    </source>
</evidence>
<dbReference type="EMBL" id="AEMG01000009">
    <property type="protein sequence ID" value="EFW91802.1"/>
    <property type="molecule type" value="Genomic_DNA"/>
</dbReference>
<dbReference type="RefSeq" id="WP_007979341.1">
    <property type="nucleotide sequence ID" value="NZ_AEMG01000009.1"/>
</dbReference>
<protein>
    <submittedName>
        <fullName evidence="2">Uncharacterized protein</fullName>
    </submittedName>
</protein>
<keyword evidence="5" id="KW-1185">Reference proteome</keyword>
<reference evidence="5" key="2">
    <citation type="submission" date="2016-11" db="EMBL/GenBank/DDBJ databases">
        <authorList>
            <person name="Varghese N."/>
            <person name="Submissions S."/>
        </authorList>
    </citation>
    <scope>NUCLEOTIDE SEQUENCE [LARGE SCALE GENOMIC DNA]</scope>
    <source>
        <strain evidence="5">DX253</strain>
    </source>
</reference>
<keyword evidence="1" id="KW-0812">Transmembrane</keyword>